<dbReference type="AlphaFoldDB" id="A0ABD0KMI0"/>
<proteinExistence type="predicted"/>
<evidence type="ECO:0000313" key="1">
    <source>
        <dbReference type="EMBL" id="KAK7488430.1"/>
    </source>
</evidence>
<organism evidence="1 2">
    <name type="scientific">Batillaria attramentaria</name>
    <dbReference type="NCBI Taxonomy" id="370345"/>
    <lineage>
        <taxon>Eukaryota</taxon>
        <taxon>Metazoa</taxon>
        <taxon>Spiralia</taxon>
        <taxon>Lophotrochozoa</taxon>
        <taxon>Mollusca</taxon>
        <taxon>Gastropoda</taxon>
        <taxon>Caenogastropoda</taxon>
        <taxon>Sorbeoconcha</taxon>
        <taxon>Cerithioidea</taxon>
        <taxon>Batillariidae</taxon>
        <taxon>Batillaria</taxon>
    </lineage>
</organism>
<sequence length="118" mass="13166">MAVFHVTHVPQLARTCLRQQRYDAGDASSVMAGAVGDAVPPVIPIPKGLPREQLEDLFGPLVPRHVLLVSVLMVTDEFGKSRQDTDRPLIHSQPAPTVMQNTTPWRNNMYKSLFTTKY</sequence>
<dbReference type="Proteomes" id="UP001519460">
    <property type="component" value="Unassembled WGS sequence"/>
</dbReference>
<protein>
    <submittedName>
        <fullName evidence="1">Uncharacterized protein</fullName>
    </submittedName>
</protein>
<gene>
    <name evidence="1" type="ORF">BaRGS_00020404</name>
</gene>
<dbReference type="EMBL" id="JACVVK020000151">
    <property type="protein sequence ID" value="KAK7488430.1"/>
    <property type="molecule type" value="Genomic_DNA"/>
</dbReference>
<accession>A0ABD0KMI0</accession>
<comment type="caution">
    <text evidence="1">The sequence shown here is derived from an EMBL/GenBank/DDBJ whole genome shotgun (WGS) entry which is preliminary data.</text>
</comment>
<evidence type="ECO:0000313" key="2">
    <source>
        <dbReference type="Proteomes" id="UP001519460"/>
    </source>
</evidence>
<reference evidence="1 2" key="1">
    <citation type="journal article" date="2023" name="Sci. Data">
        <title>Genome assembly of the Korean intertidal mud-creeper Batillaria attramentaria.</title>
        <authorList>
            <person name="Patra A.K."/>
            <person name="Ho P.T."/>
            <person name="Jun S."/>
            <person name="Lee S.J."/>
            <person name="Kim Y."/>
            <person name="Won Y.J."/>
        </authorList>
    </citation>
    <scope>NUCLEOTIDE SEQUENCE [LARGE SCALE GENOMIC DNA]</scope>
    <source>
        <strain evidence="1">Wonlab-2016</strain>
    </source>
</reference>
<keyword evidence="2" id="KW-1185">Reference proteome</keyword>
<name>A0ABD0KMI0_9CAEN</name>